<organism evidence="2 3">
    <name type="scientific">Magallana gigas</name>
    <name type="common">Pacific oyster</name>
    <name type="synonym">Crassostrea gigas</name>
    <dbReference type="NCBI Taxonomy" id="29159"/>
    <lineage>
        <taxon>Eukaryota</taxon>
        <taxon>Metazoa</taxon>
        <taxon>Spiralia</taxon>
        <taxon>Lophotrochozoa</taxon>
        <taxon>Mollusca</taxon>
        <taxon>Bivalvia</taxon>
        <taxon>Autobranchia</taxon>
        <taxon>Pteriomorphia</taxon>
        <taxon>Ostreida</taxon>
        <taxon>Ostreoidea</taxon>
        <taxon>Ostreidae</taxon>
        <taxon>Magallana</taxon>
    </lineage>
</organism>
<keyword evidence="3" id="KW-1185">Reference proteome</keyword>
<dbReference type="InterPro" id="IPR029138">
    <property type="entry name" value="SNAPC5"/>
</dbReference>
<evidence type="ECO:0000313" key="3">
    <source>
        <dbReference type="Proteomes" id="UP000005408"/>
    </source>
</evidence>
<evidence type="ECO:0000313" key="2">
    <source>
        <dbReference type="EnsemblMetazoa" id="G6295.4:cds"/>
    </source>
</evidence>
<sequence>MTELKELKRLKDEEKSLMNIASKLSDQRNRLKVEELALLSMLHKEGLPVNTMEGTDVGTEEQQSDSQPSSSQEVVERRVELVPLDLHVKNNQEDEEFEEEEEEEEEEDDDLNMMMSHFNDG</sequence>
<name>A0A8W8NLJ9_MAGGI</name>
<proteinExistence type="predicted"/>
<feature type="region of interest" description="Disordered" evidence="1">
    <location>
        <begin position="47"/>
        <end position="121"/>
    </location>
</feature>
<evidence type="ECO:0008006" key="4">
    <source>
        <dbReference type="Google" id="ProtNLM"/>
    </source>
</evidence>
<dbReference type="Pfam" id="PF15497">
    <property type="entry name" value="SNAPC5"/>
    <property type="match status" value="1"/>
</dbReference>
<dbReference type="Proteomes" id="UP000005408">
    <property type="component" value="Unassembled WGS sequence"/>
</dbReference>
<evidence type="ECO:0000256" key="1">
    <source>
        <dbReference type="SAM" id="MobiDB-lite"/>
    </source>
</evidence>
<feature type="compositionally biased region" description="Basic and acidic residues" evidence="1">
    <location>
        <begin position="74"/>
        <end position="92"/>
    </location>
</feature>
<protein>
    <recommendedName>
        <fullName evidence="4">snRNA-activating protein complex subunit 5</fullName>
    </recommendedName>
</protein>
<dbReference type="GO" id="GO:0006384">
    <property type="term" value="P:transcription initiation at RNA polymerase III promoter"/>
    <property type="evidence" value="ECO:0007669"/>
    <property type="project" value="InterPro"/>
</dbReference>
<accession>A0A8W8NLJ9</accession>
<dbReference type="GO" id="GO:0005634">
    <property type="term" value="C:nucleus"/>
    <property type="evidence" value="ECO:0007669"/>
    <property type="project" value="InterPro"/>
</dbReference>
<dbReference type="EnsemblMetazoa" id="G6295.4">
    <property type="protein sequence ID" value="G6295.4:cds"/>
    <property type="gene ID" value="G6295"/>
</dbReference>
<reference evidence="2" key="1">
    <citation type="submission" date="2022-08" db="UniProtKB">
        <authorList>
            <consortium name="EnsemblMetazoa"/>
        </authorList>
    </citation>
    <scope>IDENTIFICATION</scope>
    <source>
        <strain evidence="2">05x7-T-G4-1.051#20</strain>
    </source>
</reference>
<dbReference type="GO" id="GO:0006366">
    <property type="term" value="P:transcription by RNA polymerase II"/>
    <property type="evidence" value="ECO:0007669"/>
    <property type="project" value="InterPro"/>
</dbReference>
<dbReference type="AlphaFoldDB" id="A0A8W8NLJ9"/>
<dbReference type="OrthoDB" id="6156475at2759"/>
<feature type="compositionally biased region" description="Acidic residues" evidence="1">
    <location>
        <begin position="93"/>
        <end position="111"/>
    </location>
</feature>
<dbReference type="OMA" id="EDPPNIM"/>
<feature type="compositionally biased region" description="Low complexity" evidence="1">
    <location>
        <begin position="64"/>
        <end position="73"/>
    </location>
</feature>